<dbReference type="FunFam" id="1.25.40.10:FF:000015">
    <property type="entry name" value="Outer membrane protein assembly factor BamD"/>
    <property type="match status" value="1"/>
</dbReference>
<evidence type="ECO:0000313" key="9">
    <source>
        <dbReference type="EMBL" id="CRL61355.1"/>
    </source>
</evidence>
<dbReference type="Pfam" id="PF13525">
    <property type="entry name" value="YfiO"/>
    <property type="match status" value="1"/>
</dbReference>
<name>A0A0G4Q6B1_9GAMM</name>
<dbReference type="GO" id="GO:1990063">
    <property type="term" value="C:Bam protein complex"/>
    <property type="evidence" value="ECO:0007669"/>
    <property type="project" value="TreeGrafter"/>
</dbReference>
<dbReference type="NCBIfam" id="TIGR03302">
    <property type="entry name" value="OM_YfiO"/>
    <property type="match status" value="1"/>
</dbReference>
<accession>A0A0G4Q6B1</accession>
<comment type="function">
    <text evidence="6">Part of the outer membrane protein assembly complex, which is involved in assembly and insertion of beta-barrel proteins into the outer membrane. Constitutes, with BamA, the core component of the assembly machinery.</text>
</comment>
<dbReference type="AlphaFoldDB" id="A0A0G4Q6B1"/>
<evidence type="ECO:0000256" key="4">
    <source>
        <dbReference type="ARBA" id="ARBA00023237"/>
    </source>
</evidence>
<dbReference type="HAMAP" id="MF_00922">
    <property type="entry name" value="OM_assembly_BamD"/>
    <property type="match status" value="1"/>
</dbReference>
<keyword evidence="1 6" id="KW-0732">Signal</keyword>
<feature type="signal peptide" evidence="7">
    <location>
        <begin position="1"/>
        <end position="19"/>
    </location>
</feature>
<evidence type="ECO:0000256" key="1">
    <source>
        <dbReference type="ARBA" id="ARBA00022729"/>
    </source>
</evidence>
<accession>A0A379EJ66</accession>
<proteinExistence type="inferred from homology"/>
<dbReference type="GO" id="GO:0051205">
    <property type="term" value="P:protein insertion into membrane"/>
    <property type="evidence" value="ECO:0007669"/>
    <property type="project" value="UniProtKB-UniRule"/>
</dbReference>
<organism evidence="9 10">
    <name type="scientific">Proteus penneri</name>
    <dbReference type="NCBI Taxonomy" id="102862"/>
    <lineage>
        <taxon>Bacteria</taxon>
        <taxon>Pseudomonadati</taxon>
        <taxon>Pseudomonadota</taxon>
        <taxon>Gammaproteobacteria</taxon>
        <taxon>Enterobacterales</taxon>
        <taxon>Morganellaceae</taxon>
        <taxon>Proteus</taxon>
    </lineage>
</organism>
<evidence type="ECO:0000256" key="3">
    <source>
        <dbReference type="ARBA" id="ARBA00023139"/>
    </source>
</evidence>
<keyword evidence="3 6" id="KW-0564">Palmitate</keyword>
<dbReference type="InterPro" id="IPR039565">
    <property type="entry name" value="BamD-like"/>
</dbReference>
<dbReference type="PROSITE" id="PS51257">
    <property type="entry name" value="PROKAR_LIPOPROTEIN"/>
    <property type="match status" value="1"/>
</dbReference>
<evidence type="ECO:0000259" key="8">
    <source>
        <dbReference type="Pfam" id="PF13525"/>
    </source>
</evidence>
<comment type="subcellular location">
    <subcellularLocation>
        <location evidence="6">Cell outer membrane</location>
        <topology evidence="6">Lipid-anchor</topology>
    </subcellularLocation>
</comment>
<gene>
    <name evidence="6 9" type="primary">bamD</name>
    <name evidence="9" type="ORF">BN1804_01405</name>
</gene>
<keyword evidence="2 6" id="KW-0472">Membrane</keyword>
<keyword evidence="5 6" id="KW-0449">Lipoprotein</keyword>
<evidence type="ECO:0000256" key="5">
    <source>
        <dbReference type="ARBA" id="ARBA00023288"/>
    </source>
</evidence>
<evidence type="ECO:0000256" key="7">
    <source>
        <dbReference type="SAM" id="SignalP"/>
    </source>
</evidence>
<dbReference type="GO" id="GO:0043165">
    <property type="term" value="P:Gram-negative-bacterium-type cell outer membrane assembly"/>
    <property type="evidence" value="ECO:0007669"/>
    <property type="project" value="UniProtKB-UniRule"/>
</dbReference>
<dbReference type="CDD" id="cd15830">
    <property type="entry name" value="BamD"/>
    <property type="match status" value="1"/>
</dbReference>
<evidence type="ECO:0000256" key="2">
    <source>
        <dbReference type="ARBA" id="ARBA00023136"/>
    </source>
</evidence>
<dbReference type="PANTHER" id="PTHR37423">
    <property type="entry name" value="SOLUBLE LYTIC MUREIN TRANSGLYCOSYLASE-RELATED"/>
    <property type="match status" value="1"/>
</dbReference>
<comment type="subunit">
    <text evidence="6">Part of the Bam complex, which is composed of the outer membrane protein BamA, and four lipoproteins BamB, BamC, BamD and BamE.</text>
</comment>
<dbReference type="NCBIfam" id="NF008119">
    <property type="entry name" value="PRK10866.1"/>
    <property type="match status" value="1"/>
</dbReference>
<dbReference type="PANTHER" id="PTHR37423:SF1">
    <property type="entry name" value="OUTER MEMBRANE PROTEIN ASSEMBLY FACTOR BAMD"/>
    <property type="match status" value="1"/>
</dbReference>
<dbReference type="SUPFAM" id="SSF48452">
    <property type="entry name" value="TPR-like"/>
    <property type="match status" value="1"/>
</dbReference>
<feature type="chain" id="PRO_5028560630" description="Outer membrane protein assembly factor BamD" evidence="7">
    <location>
        <begin position="20"/>
        <end position="245"/>
    </location>
</feature>
<feature type="domain" description="Outer membrane lipoprotein BamD-like" evidence="8">
    <location>
        <begin position="31"/>
        <end position="238"/>
    </location>
</feature>
<keyword evidence="4 6" id="KW-0998">Cell outer membrane</keyword>
<evidence type="ECO:0000313" key="10">
    <source>
        <dbReference type="Proteomes" id="UP000183920"/>
    </source>
</evidence>
<reference evidence="10" key="1">
    <citation type="submission" date="2015-06" db="EMBL/GenBank/DDBJ databases">
        <authorList>
            <person name="Urmite Genomes"/>
        </authorList>
    </citation>
    <scope>NUCLEOTIDE SEQUENCE [LARGE SCALE GENOMIC DNA]</scope>
    <source>
        <strain evidence="10">CSUR P1867</strain>
    </source>
</reference>
<dbReference type="InterPro" id="IPR017689">
    <property type="entry name" value="BamD"/>
</dbReference>
<dbReference type="Proteomes" id="UP000183920">
    <property type="component" value="Unassembled WGS sequence"/>
</dbReference>
<dbReference type="EMBL" id="CVRY01000003">
    <property type="protein sequence ID" value="CRL61355.1"/>
    <property type="molecule type" value="Genomic_DNA"/>
</dbReference>
<protein>
    <recommendedName>
        <fullName evidence="6">Outer membrane protein assembly factor BamD</fullName>
    </recommendedName>
</protein>
<evidence type="ECO:0000256" key="6">
    <source>
        <dbReference type="HAMAP-Rule" id="MF_00922"/>
    </source>
</evidence>
<dbReference type="InterPro" id="IPR011990">
    <property type="entry name" value="TPR-like_helical_dom_sf"/>
</dbReference>
<comment type="similarity">
    <text evidence="6">Belongs to the BamD family.</text>
</comment>
<sequence length="245" mass="27604" precursor="true">MMRRIKYLVAAATVSLLLAGCSSSDKDATADMSPSELYSTSQEKLLDGNYGAAIKQLESLDNRYPFGPYSQQVQLDLIYAYYKSAELPMAISAIDRFMRLNPTHPNIDYVLYMRGLTAQALDDSALQGFFGIDRSDRDPQHAIVAFKDFSQLVRYYPDSLYAADATKRLVFLKNRLAKYELSVAKFYTKRGAYVAVINRVEQMMRDYPDTQATRDALVYMENAYKELGLTQEAEKVASLIAANPA</sequence>
<dbReference type="Gene3D" id="1.25.40.10">
    <property type="entry name" value="Tetratricopeptide repeat domain"/>
    <property type="match status" value="1"/>
</dbReference>